<keyword evidence="4" id="KW-0804">Transcription</keyword>
<dbReference type="Pfam" id="PF04542">
    <property type="entry name" value="Sigma70_r2"/>
    <property type="match status" value="1"/>
</dbReference>
<evidence type="ECO:0000313" key="8">
    <source>
        <dbReference type="Proteomes" id="UP001309705"/>
    </source>
</evidence>
<dbReference type="InterPro" id="IPR013249">
    <property type="entry name" value="RNA_pol_sigma70_r4_t2"/>
</dbReference>
<evidence type="ECO:0000259" key="5">
    <source>
        <dbReference type="Pfam" id="PF04542"/>
    </source>
</evidence>
<keyword evidence="2" id="KW-0805">Transcription regulation</keyword>
<keyword evidence="3" id="KW-0731">Sigma factor</keyword>
<accession>A0ABU6JV95</accession>
<evidence type="ECO:0000256" key="1">
    <source>
        <dbReference type="ARBA" id="ARBA00010641"/>
    </source>
</evidence>
<dbReference type="RefSeq" id="WP_327619348.1">
    <property type="nucleotide sequence ID" value="NZ_JAYWTM010000024.1"/>
</dbReference>
<reference evidence="7 8" key="1">
    <citation type="journal article" date="2017" name="Int. J. Syst. Evol. Microbiol.">
        <title>Brenneria populi subsp. brevivirga subsp. nov. isolated from symptomatic bark of Populus x euramericana canker, and description of Brenneria populi subsp. populi subsp. nov.</title>
        <authorList>
            <person name="Zheng M.H."/>
            <person name="Piao C.G."/>
            <person name="Xue H."/>
            <person name="Guo M.W."/>
            <person name="Li Y."/>
        </authorList>
    </citation>
    <scope>NUCLEOTIDE SEQUENCE [LARGE SCALE GENOMIC DNA]</scope>
    <source>
        <strain evidence="7 8">D9-5</strain>
    </source>
</reference>
<dbReference type="SUPFAM" id="SSF88946">
    <property type="entry name" value="Sigma2 domain of RNA polymerase sigma factors"/>
    <property type="match status" value="1"/>
</dbReference>
<dbReference type="Pfam" id="PF08281">
    <property type="entry name" value="Sigma70_r4_2"/>
    <property type="match status" value="1"/>
</dbReference>
<dbReference type="InterPro" id="IPR013325">
    <property type="entry name" value="RNA_pol_sigma_r2"/>
</dbReference>
<dbReference type="Gene3D" id="1.10.10.10">
    <property type="entry name" value="Winged helix-like DNA-binding domain superfamily/Winged helix DNA-binding domain"/>
    <property type="match status" value="1"/>
</dbReference>
<organism evidence="7 8">
    <name type="scientific">Brenneria populi</name>
    <dbReference type="NCBI Taxonomy" id="1505588"/>
    <lineage>
        <taxon>Bacteria</taxon>
        <taxon>Pseudomonadati</taxon>
        <taxon>Pseudomonadota</taxon>
        <taxon>Gammaproteobacteria</taxon>
        <taxon>Enterobacterales</taxon>
        <taxon>Pectobacteriaceae</taxon>
        <taxon>Brenneria</taxon>
    </lineage>
</organism>
<evidence type="ECO:0000313" key="7">
    <source>
        <dbReference type="EMBL" id="MEC5344551.1"/>
    </source>
</evidence>
<dbReference type="InterPro" id="IPR013324">
    <property type="entry name" value="RNA_pol_sigma_r3/r4-like"/>
</dbReference>
<dbReference type="InterPro" id="IPR014284">
    <property type="entry name" value="RNA_pol_sigma-70_dom"/>
</dbReference>
<proteinExistence type="inferred from homology"/>
<comment type="similarity">
    <text evidence="1">Belongs to the sigma-70 factor family. ECF subfamily.</text>
</comment>
<evidence type="ECO:0000256" key="3">
    <source>
        <dbReference type="ARBA" id="ARBA00023082"/>
    </source>
</evidence>
<dbReference type="InterPro" id="IPR007627">
    <property type="entry name" value="RNA_pol_sigma70_r2"/>
</dbReference>
<dbReference type="InterPro" id="IPR039425">
    <property type="entry name" value="RNA_pol_sigma-70-like"/>
</dbReference>
<dbReference type="InterPro" id="IPR036388">
    <property type="entry name" value="WH-like_DNA-bd_sf"/>
</dbReference>
<dbReference type="NCBIfam" id="TIGR02937">
    <property type="entry name" value="sigma70-ECF"/>
    <property type="match status" value="1"/>
</dbReference>
<dbReference type="SUPFAM" id="SSF88659">
    <property type="entry name" value="Sigma3 and sigma4 domains of RNA polymerase sigma factors"/>
    <property type="match status" value="1"/>
</dbReference>
<dbReference type="PANTHER" id="PTHR43133:SF63">
    <property type="entry name" value="RNA POLYMERASE SIGMA FACTOR FECI-RELATED"/>
    <property type="match status" value="1"/>
</dbReference>
<dbReference type="CDD" id="cd06171">
    <property type="entry name" value="Sigma70_r4"/>
    <property type="match status" value="1"/>
</dbReference>
<feature type="domain" description="RNA polymerase sigma-70 region 2" evidence="5">
    <location>
        <begin position="9"/>
        <end position="76"/>
    </location>
</feature>
<gene>
    <name evidence="7" type="ORF">VSX58_18310</name>
</gene>
<protein>
    <submittedName>
        <fullName evidence="7">Sigma-70 family RNA polymerase sigma factor</fullName>
    </submittedName>
</protein>
<evidence type="ECO:0000259" key="6">
    <source>
        <dbReference type="Pfam" id="PF08281"/>
    </source>
</evidence>
<name>A0ABU6JV95_9GAMM</name>
<evidence type="ECO:0000256" key="4">
    <source>
        <dbReference type="ARBA" id="ARBA00023163"/>
    </source>
</evidence>
<feature type="domain" description="RNA polymerase sigma factor 70 region 4 type 2" evidence="6">
    <location>
        <begin position="111"/>
        <end position="163"/>
    </location>
</feature>
<dbReference type="EMBL" id="JAYWTM010000024">
    <property type="protein sequence ID" value="MEC5344551.1"/>
    <property type="molecule type" value="Genomic_DNA"/>
</dbReference>
<keyword evidence="8" id="KW-1185">Reference proteome</keyword>
<evidence type="ECO:0000256" key="2">
    <source>
        <dbReference type="ARBA" id="ARBA00023015"/>
    </source>
</evidence>
<sequence length="169" mass="19757">MSASELRILFSHYAQRLERYLNYKLHDPQLAADMVQESFLRLAQRLEQQDDVTDKKAYLFKTAHNLVLDHIRHQQRWQRNPTGDEAENELDELADDAPQLDQVVFTQQQLARLAEMLSTLPERSQLIFRLHRLEHMTQAQIAQRLNISLSTVEKHLANALAAMMTIRLS</sequence>
<comment type="caution">
    <text evidence="7">The sequence shown here is derived from an EMBL/GenBank/DDBJ whole genome shotgun (WGS) entry which is preliminary data.</text>
</comment>
<dbReference type="Proteomes" id="UP001309705">
    <property type="component" value="Unassembled WGS sequence"/>
</dbReference>
<dbReference type="PANTHER" id="PTHR43133">
    <property type="entry name" value="RNA POLYMERASE ECF-TYPE SIGMA FACTO"/>
    <property type="match status" value="1"/>
</dbReference>
<dbReference type="Gene3D" id="1.10.1740.10">
    <property type="match status" value="1"/>
</dbReference>